<evidence type="ECO:0000313" key="2">
    <source>
        <dbReference type="EMBL" id="MPC49257.1"/>
    </source>
</evidence>
<feature type="region of interest" description="Disordered" evidence="1">
    <location>
        <begin position="27"/>
        <end position="59"/>
    </location>
</feature>
<accession>A0A5B7FV23</accession>
<feature type="compositionally biased region" description="Gly residues" evidence="1">
    <location>
        <begin position="28"/>
        <end position="37"/>
    </location>
</feature>
<dbReference type="Proteomes" id="UP000324222">
    <property type="component" value="Unassembled WGS sequence"/>
</dbReference>
<comment type="caution">
    <text evidence="2">The sequence shown here is derived from an EMBL/GenBank/DDBJ whole genome shotgun (WGS) entry which is preliminary data.</text>
</comment>
<name>A0A5B7FV23_PORTR</name>
<organism evidence="2 3">
    <name type="scientific">Portunus trituberculatus</name>
    <name type="common">Swimming crab</name>
    <name type="synonym">Neptunus trituberculatus</name>
    <dbReference type="NCBI Taxonomy" id="210409"/>
    <lineage>
        <taxon>Eukaryota</taxon>
        <taxon>Metazoa</taxon>
        <taxon>Ecdysozoa</taxon>
        <taxon>Arthropoda</taxon>
        <taxon>Crustacea</taxon>
        <taxon>Multicrustacea</taxon>
        <taxon>Malacostraca</taxon>
        <taxon>Eumalacostraca</taxon>
        <taxon>Eucarida</taxon>
        <taxon>Decapoda</taxon>
        <taxon>Pleocyemata</taxon>
        <taxon>Brachyura</taxon>
        <taxon>Eubrachyura</taxon>
        <taxon>Portunoidea</taxon>
        <taxon>Portunidae</taxon>
        <taxon>Portuninae</taxon>
        <taxon>Portunus</taxon>
    </lineage>
</organism>
<proteinExistence type="predicted"/>
<evidence type="ECO:0000256" key="1">
    <source>
        <dbReference type="SAM" id="MobiDB-lite"/>
    </source>
</evidence>
<evidence type="ECO:0000313" key="3">
    <source>
        <dbReference type="Proteomes" id="UP000324222"/>
    </source>
</evidence>
<reference evidence="2 3" key="1">
    <citation type="submission" date="2019-05" db="EMBL/GenBank/DDBJ databases">
        <title>Another draft genome of Portunus trituberculatus and its Hox gene families provides insights of decapod evolution.</title>
        <authorList>
            <person name="Jeong J.-H."/>
            <person name="Song I."/>
            <person name="Kim S."/>
            <person name="Choi T."/>
            <person name="Kim D."/>
            <person name="Ryu S."/>
            <person name="Kim W."/>
        </authorList>
    </citation>
    <scope>NUCLEOTIDE SEQUENCE [LARGE SCALE GENOMIC DNA]</scope>
    <source>
        <tissue evidence="2">Muscle</tissue>
    </source>
</reference>
<protein>
    <submittedName>
        <fullName evidence="2">Uncharacterized protein</fullName>
    </submittedName>
</protein>
<dbReference type="EMBL" id="VSRR010008760">
    <property type="protein sequence ID" value="MPC49257.1"/>
    <property type="molecule type" value="Genomic_DNA"/>
</dbReference>
<keyword evidence="3" id="KW-1185">Reference proteome</keyword>
<gene>
    <name evidence="2" type="ORF">E2C01_043055</name>
</gene>
<dbReference type="AlphaFoldDB" id="A0A5B7FV23"/>
<sequence length="70" mass="7912">MMIEAANRTIGYLARDRVLAGEWWQGGKRQGGGIGEEGAGRWQGKEYQRRQRGGSGDSPLKYRVLVKRYV</sequence>